<evidence type="ECO:0000313" key="4">
    <source>
        <dbReference type="Proteomes" id="UP000010795"/>
    </source>
</evidence>
<dbReference type="Gene3D" id="3.30.530.20">
    <property type="match status" value="1"/>
</dbReference>
<gene>
    <name evidence="3" type="ordered locus">Theco_3420</name>
</gene>
<reference evidence="4" key="1">
    <citation type="submission" date="2012-01" db="EMBL/GenBank/DDBJ databases">
        <title>Complete sequence of chromosome of Thermobacillus composti KWC4.</title>
        <authorList>
            <person name="Lucas S."/>
            <person name="Han J."/>
            <person name="Lapidus A."/>
            <person name="Cheng J.-F."/>
            <person name="Goodwin L."/>
            <person name="Pitluck S."/>
            <person name="Peters L."/>
            <person name="Ovchinnikova G."/>
            <person name="Teshima H."/>
            <person name="Detter J.C."/>
            <person name="Han C."/>
            <person name="Tapia R."/>
            <person name="Land M."/>
            <person name="Hauser L."/>
            <person name="Kyrpides N."/>
            <person name="Ivanova N."/>
            <person name="Pagani I."/>
            <person name="Anderson I."/>
            <person name="Woyke T."/>
        </authorList>
    </citation>
    <scope>NUCLEOTIDE SEQUENCE [LARGE SCALE GENOMIC DNA]</scope>
    <source>
        <strain evidence="4">DSM 18247 / JCM 13945 / KWC4</strain>
    </source>
</reference>
<feature type="domain" description="Activator of Hsp90 ATPase homologue 1/2-like C-terminal" evidence="2">
    <location>
        <begin position="17"/>
        <end position="133"/>
    </location>
</feature>
<dbReference type="EMBL" id="CP003255">
    <property type="protein sequence ID" value="AGA59466.1"/>
    <property type="molecule type" value="Genomic_DNA"/>
</dbReference>
<dbReference type="InterPro" id="IPR013538">
    <property type="entry name" value="ASHA1/2-like_C"/>
</dbReference>
<sequence>MEAQTTLPEIRKVVVLDAPIEKVWKAVATSKGIAGWWMDNTFEPVVGHEFVLHTGHFGDSPCKVTEVDPPRRVGFDWGKDWHITFELKALEDGKTEFTLIHSGWDPGKITEFGQPHPVVRGIMDGGWEKIVKADLPAHIGRMA</sequence>
<proteinExistence type="inferred from homology"/>
<dbReference type="RefSeq" id="WP_015256193.1">
    <property type="nucleotide sequence ID" value="NC_019897.1"/>
</dbReference>
<comment type="similarity">
    <text evidence="1">Belongs to the AHA1 family.</text>
</comment>
<protein>
    <recommendedName>
        <fullName evidence="2">Activator of Hsp90 ATPase homologue 1/2-like C-terminal domain-containing protein</fullName>
    </recommendedName>
</protein>
<evidence type="ECO:0000313" key="3">
    <source>
        <dbReference type="EMBL" id="AGA59466.1"/>
    </source>
</evidence>
<name>L0EIE8_THECK</name>
<dbReference type="HOGENOM" id="CLU_108923_9_1_9"/>
<dbReference type="Proteomes" id="UP000010795">
    <property type="component" value="Chromosome"/>
</dbReference>
<dbReference type="STRING" id="717605.Theco_3420"/>
<accession>L0EIE8</accession>
<keyword evidence="4" id="KW-1185">Reference proteome</keyword>
<dbReference type="OrthoDB" id="2355173at2"/>
<dbReference type="Pfam" id="PF08327">
    <property type="entry name" value="AHSA1"/>
    <property type="match status" value="1"/>
</dbReference>
<dbReference type="AlphaFoldDB" id="L0EIE8"/>
<dbReference type="eggNOG" id="COG3832">
    <property type="taxonomic scope" value="Bacteria"/>
</dbReference>
<evidence type="ECO:0000256" key="1">
    <source>
        <dbReference type="ARBA" id="ARBA00006817"/>
    </source>
</evidence>
<evidence type="ECO:0000259" key="2">
    <source>
        <dbReference type="Pfam" id="PF08327"/>
    </source>
</evidence>
<dbReference type="SUPFAM" id="SSF55961">
    <property type="entry name" value="Bet v1-like"/>
    <property type="match status" value="1"/>
</dbReference>
<dbReference type="KEGG" id="tco:Theco_3420"/>
<dbReference type="InterPro" id="IPR023393">
    <property type="entry name" value="START-like_dom_sf"/>
</dbReference>
<organism evidence="3 4">
    <name type="scientific">Thermobacillus composti (strain DSM 18247 / JCM 13945 / KWC4)</name>
    <dbReference type="NCBI Taxonomy" id="717605"/>
    <lineage>
        <taxon>Bacteria</taxon>
        <taxon>Bacillati</taxon>
        <taxon>Bacillota</taxon>
        <taxon>Bacilli</taxon>
        <taxon>Bacillales</taxon>
        <taxon>Paenibacillaceae</taxon>
        <taxon>Thermobacillus</taxon>
    </lineage>
</organism>
<dbReference type="CDD" id="cd07814">
    <property type="entry name" value="SRPBCC_CalC_Aha1-like"/>
    <property type="match status" value="1"/>
</dbReference>